<name>A0A6V7XUK3_MELEN</name>
<feature type="transmembrane region" description="Helical" evidence="1">
    <location>
        <begin position="6"/>
        <end position="24"/>
    </location>
</feature>
<accession>A0A6V7XUK3</accession>
<dbReference type="AlphaFoldDB" id="A0A6V7XUK3"/>
<evidence type="ECO:0000313" key="3">
    <source>
        <dbReference type="Proteomes" id="UP000580250"/>
    </source>
</evidence>
<protein>
    <submittedName>
        <fullName evidence="2">Uncharacterized protein</fullName>
    </submittedName>
</protein>
<keyword evidence="1" id="KW-0812">Transmembrane</keyword>
<proteinExistence type="predicted"/>
<organism evidence="2 3">
    <name type="scientific">Meloidogyne enterolobii</name>
    <name type="common">Root-knot nematode worm</name>
    <name type="synonym">Meloidogyne mayaguensis</name>
    <dbReference type="NCBI Taxonomy" id="390850"/>
    <lineage>
        <taxon>Eukaryota</taxon>
        <taxon>Metazoa</taxon>
        <taxon>Ecdysozoa</taxon>
        <taxon>Nematoda</taxon>
        <taxon>Chromadorea</taxon>
        <taxon>Rhabditida</taxon>
        <taxon>Tylenchina</taxon>
        <taxon>Tylenchomorpha</taxon>
        <taxon>Tylenchoidea</taxon>
        <taxon>Meloidogynidae</taxon>
        <taxon>Meloidogyninae</taxon>
        <taxon>Meloidogyne</taxon>
    </lineage>
</organism>
<keyword evidence="1" id="KW-1133">Transmembrane helix</keyword>
<sequence length="43" mass="4999">MVSVIQILYIFSFLCFSFSSKNFSNRWSGIRRSMGPRRASFSS</sequence>
<dbReference type="Proteomes" id="UP000580250">
    <property type="component" value="Unassembled WGS sequence"/>
</dbReference>
<dbReference type="EMBL" id="CAJEWN010002288">
    <property type="protein sequence ID" value="CAD2202964.1"/>
    <property type="molecule type" value="Genomic_DNA"/>
</dbReference>
<comment type="caution">
    <text evidence="2">The sequence shown here is derived from an EMBL/GenBank/DDBJ whole genome shotgun (WGS) entry which is preliminary data.</text>
</comment>
<evidence type="ECO:0000313" key="2">
    <source>
        <dbReference type="EMBL" id="CAD2202964.1"/>
    </source>
</evidence>
<gene>
    <name evidence="2" type="ORF">MENT_LOCUS56621</name>
</gene>
<evidence type="ECO:0000256" key="1">
    <source>
        <dbReference type="SAM" id="Phobius"/>
    </source>
</evidence>
<reference evidence="2 3" key="1">
    <citation type="submission" date="2020-08" db="EMBL/GenBank/DDBJ databases">
        <authorList>
            <person name="Koutsovoulos G."/>
            <person name="Danchin GJ E."/>
        </authorList>
    </citation>
    <scope>NUCLEOTIDE SEQUENCE [LARGE SCALE GENOMIC DNA]</scope>
</reference>
<keyword evidence="1" id="KW-0472">Membrane</keyword>